<keyword evidence="3" id="KW-1185">Reference proteome</keyword>
<evidence type="ECO:0000259" key="1">
    <source>
        <dbReference type="Pfam" id="PF16653"/>
    </source>
</evidence>
<organism evidence="2 3">
    <name type="scientific">Xenorhabdus santafensis</name>
    <dbReference type="NCBI Taxonomy" id="2582833"/>
    <lineage>
        <taxon>Bacteria</taxon>
        <taxon>Pseudomonadati</taxon>
        <taxon>Pseudomonadota</taxon>
        <taxon>Gammaproteobacteria</taxon>
        <taxon>Enterobacterales</taxon>
        <taxon>Morganellaceae</taxon>
        <taxon>Xenorhabdus</taxon>
    </lineage>
</organism>
<dbReference type="Pfam" id="PF13241">
    <property type="entry name" value="NAD_binding_7"/>
    <property type="match status" value="1"/>
</dbReference>
<evidence type="ECO:0000313" key="3">
    <source>
        <dbReference type="Proteomes" id="UP001271890"/>
    </source>
</evidence>
<dbReference type="SUPFAM" id="SSF51735">
    <property type="entry name" value="NAD(P)-binding Rossmann-fold domains"/>
    <property type="match status" value="1"/>
</dbReference>
<dbReference type="Gene3D" id="3.30.360.10">
    <property type="entry name" value="Dihydrodipicolinate Reductase, domain 2"/>
    <property type="match status" value="1"/>
</dbReference>
<proteinExistence type="predicted"/>
<name>A0ABU4S7D4_9GAMM</name>
<dbReference type="Pfam" id="PF16653">
    <property type="entry name" value="Sacchrp_dh_C"/>
    <property type="match status" value="1"/>
</dbReference>
<dbReference type="EMBL" id="VCDN01000012">
    <property type="protein sequence ID" value="MDX7986330.1"/>
    <property type="molecule type" value="Genomic_DNA"/>
</dbReference>
<accession>A0ABU4S7D4</accession>
<dbReference type="Gene3D" id="3.40.50.720">
    <property type="entry name" value="NAD(P)-binding Rossmann-like Domain"/>
    <property type="match status" value="1"/>
</dbReference>
<dbReference type="SUPFAM" id="SSF55347">
    <property type="entry name" value="Glyceraldehyde-3-phosphate dehydrogenase-like, C-terminal domain"/>
    <property type="match status" value="1"/>
</dbReference>
<dbReference type="InterPro" id="IPR036291">
    <property type="entry name" value="NAD(P)-bd_dom_sf"/>
</dbReference>
<dbReference type="InterPro" id="IPR032095">
    <property type="entry name" value="Sacchrp_dh-like_C"/>
</dbReference>
<dbReference type="RefSeq" id="WP_319928774.1">
    <property type="nucleotide sequence ID" value="NZ_VCDN01000012.1"/>
</dbReference>
<sequence length="398" mass="43692">MTMSGLHIVVIGGGSIGQAVVWQAIEKSAKVTLFDRDQGRLELMRKVGRSFIQDETLTVLGSESIFAELNRLAAFHCVILATSWQDGRYLLKQLAEQYKVPMLMLGRPDINDPLISEIELQSTNNPILMGTGLEPGLIEGLAASMMSRVPKMTSLTTYCGGLPQHPSGIFGYKQVFGRRLPIDPRISLSIRDGTVLSAPRFSQVEHVHFEHIGLLEAFDDAMMATTASIFSQQVDHFSQRTLRWPGFARAAQACSQLGLLSDDCVTIGEEKLPIRDIAEKLLTRTDTEATVETTLDNDFVLCRWVVENSDGQHGSVTLHMAAPATSTAMAYITAAFALAAAVTALTEPQPGLIYPHHPMMQTCTLNFLRDLRHDGNAVIVTTGIFKEILKGDFDGKVY</sequence>
<comment type="caution">
    <text evidence="2">The sequence shown here is derived from an EMBL/GenBank/DDBJ whole genome shotgun (WGS) entry which is preliminary data.</text>
</comment>
<protein>
    <recommendedName>
        <fullName evidence="1">Saccharopine dehydrogenase-like C-terminal domain-containing protein</fullName>
    </recommendedName>
</protein>
<dbReference type="Proteomes" id="UP001271890">
    <property type="component" value="Unassembled WGS sequence"/>
</dbReference>
<evidence type="ECO:0000313" key="2">
    <source>
        <dbReference type="EMBL" id="MDX7986330.1"/>
    </source>
</evidence>
<reference evidence="3" key="1">
    <citation type="journal article" date="2024" name="Toxins">
        <title>Genome Sequence Analysis of Native Xenorhabdus Strains Isolated from Entomopathogenic Nematodes in Argentina.</title>
        <authorList>
            <person name="Palma L."/>
            <person name="Frizzo L."/>
            <person name="Kaiser S."/>
            <person name="Berry C."/>
            <person name="Caballero P."/>
            <person name="Bode H.B."/>
            <person name="Del Valle E.E."/>
        </authorList>
    </citation>
    <scope>NUCLEOTIDE SEQUENCE [LARGE SCALE GENOMIC DNA]</scope>
    <source>
        <strain evidence="3">12</strain>
    </source>
</reference>
<feature type="domain" description="Saccharopine dehydrogenase-like C-terminal" evidence="1">
    <location>
        <begin position="132"/>
        <end position="359"/>
    </location>
</feature>
<gene>
    <name evidence="2" type="ORF">FE392_03125</name>
</gene>